<gene>
    <name evidence="9" type="ORF">B6A10_00635</name>
</gene>
<feature type="domain" description="L,D-TPase catalytic" evidence="8">
    <location>
        <begin position="326"/>
        <end position="492"/>
    </location>
</feature>
<dbReference type="SUPFAM" id="SSF141523">
    <property type="entry name" value="L,D-transpeptidase catalytic domain-like"/>
    <property type="match status" value="1"/>
</dbReference>
<dbReference type="Gene3D" id="2.40.440.10">
    <property type="entry name" value="L,D-transpeptidase catalytic domain-like"/>
    <property type="match status" value="1"/>
</dbReference>
<sequence>MRKITLFIIILLTGFSFQSFSVNLKKTSNNIAVSIASSLQKQQESNSTVVINKQLLKGFFKKYVNLQPYEAKVSSLYANRKFHSIWFDTDCQLVPLAPLLYAKTNSLTEEAVESCIDYQNIIDGIFDSNSASPLLSYDETEIMLSVLYVYYVQNVFDDFDRIQLQKMGWFLQGKELNYNEFLDALLKNPKLLDYTEKYQFAQYYKLRSALKKYREIEKNGEWNTIEYDSTIQNYKPYDSCKTISQIRHRLYIFGYLKEDSKSELYDHDLMNAVLHYKKRMGYYPNYFITPQQIKQLNLPIQDYIQKIALNMERCRWVDPELTNSCEYLMVNIPAFELYYIKNAQEILRSKVVVGQDIMQTVIFSRCVNAIVFSPYWYVPKSIIENEIMAAMKKDKNYLEAHEMEWNNGNIRQKPGPKNAMGLVKFVFPNPEDIYLHDTPSKMLFGLEYRAYSHGCINLEKSQELAHLILKDNPDWPAACVDEAMQGDTEIYYPLANEIPIHIGYFTAWVDDYGVLHFYDDVYSKDAPLKALLFQD</sequence>
<dbReference type="Proteomes" id="UP000661715">
    <property type="component" value="Unassembled WGS sequence"/>
</dbReference>
<dbReference type="PANTHER" id="PTHR41533">
    <property type="entry name" value="L,D-TRANSPEPTIDASE HI_1667-RELATED"/>
    <property type="match status" value="1"/>
</dbReference>
<keyword evidence="3" id="KW-0808">Transferase</keyword>
<dbReference type="PROSITE" id="PS52029">
    <property type="entry name" value="LD_TPASE"/>
    <property type="match status" value="1"/>
</dbReference>
<evidence type="ECO:0000256" key="6">
    <source>
        <dbReference type="ARBA" id="ARBA00023316"/>
    </source>
</evidence>
<evidence type="ECO:0000256" key="2">
    <source>
        <dbReference type="ARBA" id="ARBA00005992"/>
    </source>
</evidence>
<evidence type="ECO:0000259" key="8">
    <source>
        <dbReference type="PROSITE" id="PS52029"/>
    </source>
</evidence>
<protein>
    <recommendedName>
        <fullName evidence="8">L,D-TPase catalytic domain-containing protein</fullName>
    </recommendedName>
</protein>
<dbReference type="InterPro" id="IPR052905">
    <property type="entry name" value="LD-transpeptidase_YkuD-like"/>
</dbReference>
<dbReference type="InterPro" id="IPR005490">
    <property type="entry name" value="LD_TPept_cat_dom"/>
</dbReference>
<feature type="active site" description="Nucleophile" evidence="7">
    <location>
        <position position="455"/>
    </location>
</feature>
<proteinExistence type="inferred from homology"/>
<reference evidence="9 10" key="1">
    <citation type="journal article" date="2020" name="Microbiol. Res.">
        <title>Flavobacterium pokkalii sp. nov., a novel plant growth promoting native rhizobacteria isolated from pokkali rice grown in coastal saline affected agricultural regions of southern India, Kerala.</title>
        <authorList>
            <person name="Menon R.R."/>
            <person name="Kumari S."/>
            <person name="Viver T."/>
            <person name="Rameshkumar N."/>
        </authorList>
    </citation>
    <scope>NUCLEOTIDE SEQUENCE [LARGE SCALE GENOMIC DNA]</scope>
    <source>
        <strain evidence="9 10">L1I52</strain>
    </source>
</reference>
<evidence type="ECO:0000256" key="4">
    <source>
        <dbReference type="ARBA" id="ARBA00022960"/>
    </source>
</evidence>
<dbReference type="PANTHER" id="PTHR41533:SF2">
    <property type="entry name" value="BLR7131 PROTEIN"/>
    <property type="match status" value="1"/>
</dbReference>
<comment type="caution">
    <text evidence="9">The sequence shown here is derived from an EMBL/GenBank/DDBJ whole genome shotgun (WGS) entry which is preliminary data.</text>
</comment>
<evidence type="ECO:0000313" key="10">
    <source>
        <dbReference type="Proteomes" id="UP000661715"/>
    </source>
</evidence>
<comment type="pathway">
    <text evidence="1 7">Cell wall biogenesis; peptidoglycan biosynthesis.</text>
</comment>
<dbReference type="RefSeq" id="WP_188219305.1">
    <property type="nucleotide sequence ID" value="NZ_NASZ01000001.1"/>
</dbReference>
<evidence type="ECO:0000256" key="7">
    <source>
        <dbReference type="PROSITE-ProRule" id="PRU01373"/>
    </source>
</evidence>
<dbReference type="InterPro" id="IPR038063">
    <property type="entry name" value="Transpep_catalytic_dom"/>
</dbReference>
<evidence type="ECO:0000256" key="5">
    <source>
        <dbReference type="ARBA" id="ARBA00022984"/>
    </source>
</evidence>
<evidence type="ECO:0000256" key="1">
    <source>
        <dbReference type="ARBA" id="ARBA00004752"/>
    </source>
</evidence>
<keyword evidence="4 7" id="KW-0133">Cell shape</keyword>
<organism evidence="9 10">
    <name type="scientific">Flavobacterium pokkalii</name>
    <dbReference type="NCBI Taxonomy" id="1940408"/>
    <lineage>
        <taxon>Bacteria</taxon>
        <taxon>Pseudomonadati</taxon>
        <taxon>Bacteroidota</taxon>
        <taxon>Flavobacteriia</taxon>
        <taxon>Flavobacteriales</taxon>
        <taxon>Flavobacteriaceae</taxon>
        <taxon>Flavobacterium</taxon>
    </lineage>
</organism>
<comment type="similarity">
    <text evidence="2">Belongs to the YkuD family.</text>
</comment>
<feature type="active site" description="Proton donor/acceptor" evidence="7">
    <location>
        <position position="436"/>
    </location>
</feature>
<keyword evidence="6 7" id="KW-0961">Cell wall biogenesis/degradation</keyword>
<dbReference type="Pfam" id="PF03734">
    <property type="entry name" value="YkuD"/>
    <property type="match status" value="1"/>
</dbReference>
<evidence type="ECO:0000313" key="9">
    <source>
        <dbReference type="EMBL" id="MBD0723678.1"/>
    </source>
</evidence>
<dbReference type="InterPro" id="IPR045380">
    <property type="entry name" value="LD_TPept_scaffold_dom"/>
</dbReference>
<evidence type="ECO:0000256" key="3">
    <source>
        <dbReference type="ARBA" id="ARBA00022679"/>
    </source>
</evidence>
<name>A0ABR7UNA2_9FLAO</name>
<dbReference type="EMBL" id="NASZ01000001">
    <property type="protein sequence ID" value="MBD0723678.1"/>
    <property type="molecule type" value="Genomic_DNA"/>
</dbReference>
<keyword evidence="10" id="KW-1185">Reference proteome</keyword>
<accession>A0ABR7UNA2</accession>
<dbReference type="Pfam" id="PF20142">
    <property type="entry name" value="Scaffold"/>
    <property type="match status" value="1"/>
</dbReference>
<keyword evidence="5 7" id="KW-0573">Peptidoglycan synthesis</keyword>
<dbReference type="CDD" id="cd16913">
    <property type="entry name" value="YkuD_like"/>
    <property type="match status" value="1"/>
</dbReference>